<evidence type="ECO:0000313" key="3">
    <source>
        <dbReference type="Proteomes" id="UP000050443"/>
    </source>
</evidence>
<dbReference type="Proteomes" id="UP000050443">
    <property type="component" value="Unassembled WGS sequence"/>
</dbReference>
<proteinExistence type="predicted"/>
<organism evidence="2 3">
    <name type="scientific">Flavobacterium aquidurense</name>
    <dbReference type="NCBI Taxonomy" id="362413"/>
    <lineage>
        <taxon>Bacteria</taxon>
        <taxon>Pseudomonadati</taxon>
        <taxon>Bacteroidota</taxon>
        <taxon>Flavobacteriia</taxon>
        <taxon>Flavobacteriales</taxon>
        <taxon>Flavobacteriaceae</taxon>
        <taxon>Flavobacterium</taxon>
    </lineage>
</organism>
<sequence>MDFIESKIHLINDQISSSFQKTNEIGVLAGLSGIALFNFHYSRVFNKETTIGSAILEKCILKINEGYSKPTYCNGIVGFAWVINYLIKENFIDDSNNEVLYEIDDYNHEWIDFSIKDNNFDFFHGTIGYLNYSIDRYNSLTNSENLEKIEKSVTLLLNYLSELLPEIELYPNGLKKYIIKMGFENNVFFGSAHGISNIIFILNKISTIPKFNSEAQLLSDQYITYLLKYKNDKNSDISLFPNFLSKKGVVKYESALSWCSGDLGIGINLLNTAVRYNHNENYKLTGIEILEHASQRSSLDKTSLKLDCLCHGYFGAYKIFSDAYKITQNENFLKASNYWLDLGIKNLTINNDSDLTILNGLSGIGLSLLDHIDSKKLNWGECLFL</sequence>
<dbReference type="Gene3D" id="1.50.10.20">
    <property type="match status" value="1"/>
</dbReference>
<dbReference type="OrthoDB" id="6313827at2"/>
<gene>
    <name evidence="2" type="ORF">RC62_4407</name>
</gene>
<keyword evidence="1" id="KW-0479">Metal-binding</keyword>
<dbReference type="PATRIC" id="fig|362413.3.peg.4325"/>
<dbReference type="PRINTS" id="PR01950">
    <property type="entry name" value="LANCSUPER"/>
</dbReference>
<reference evidence="2 3" key="1">
    <citation type="submission" date="2014-09" db="EMBL/GenBank/DDBJ databases">
        <title>Genome sequence of Flavobacterium aquidurense RC62.</title>
        <authorList>
            <person name="Kim J.F."/>
            <person name="Kwak M.-J."/>
        </authorList>
    </citation>
    <scope>NUCLEOTIDE SEQUENCE [LARGE SCALE GENOMIC DNA]</scope>
    <source>
        <strain evidence="2 3">RC62</strain>
    </source>
</reference>
<feature type="binding site" evidence="1">
    <location>
        <position position="311"/>
    </location>
    <ligand>
        <name>Zn(2+)</name>
        <dbReference type="ChEBI" id="CHEBI:29105"/>
    </ligand>
</feature>
<dbReference type="GO" id="GO:0046872">
    <property type="term" value="F:metal ion binding"/>
    <property type="evidence" value="ECO:0007669"/>
    <property type="project" value="UniProtKB-KW"/>
</dbReference>
<dbReference type="SMART" id="SM01260">
    <property type="entry name" value="LANC_like"/>
    <property type="match status" value="1"/>
</dbReference>
<dbReference type="PANTHER" id="PTHR12736:SF21">
    <property type="entry name" value="LANC-LIKE PROTEIN 2"/>
    <property type="match status" value="1"/>
</dbReference>
<dbReference type="AlphaFoldDB" id="A0A0Q0XX81"/>
<dbReference type="PANTHER" id="PTHR12736">
    <property type="entry name" value="LANC-LIKE PROTEIN"/>
    <property type="match status" value="1"/>
</dbReference>
<dbReference type="Pfam" id="PF05147">
    <property type="entry name" value="LANC_like"/>
    <property type="match status" value="1"/>
</dbReference>
<keyword evidence="1" id="KW-0862">Zinc</keyword>
<dbReference type="EMBL" id="JRLF01000009">
    <property type="protein sequence ID" value="KQB41032.1"/>
    <property type="molecule type" value="Genomic_DNA"/>
</dbReference>
<comment type="caution">
    <text evidence="2">The sequence shown here is derived from an EMBL/GenBank/DDBJ whole genome shotgun (WGS) entry which is preliminary data.</text>
</comment>
<dbReference type="GO" id="GO:0031179">
    <property type="term" value="P:peptide modification"/>
    <property type="evidence" value="ECO:0007669"/>
    <property type="project" value="InterPro"/>
</dbReference>
<protein>
    <submittedName>
        <fullName evidence="2">Lantibiotic biosynthesis protein</fullName>
    </submittedName>
</protein>
<dbReference type="SUPFAM" id="SSF158745">
    <property type="entry name" value="LanC-like"/>
    <property type="match status" value="1"/>
</dbReference>
<accession>A0A0Q0XX81</accession>
<evidence type="ECO:0000313" key="2">
    <source>
        <dbReference type="EMBL" id="KQB41032.1"/>
    </source>
</evidence>
<feature type="binding site" evidence="1">
    <location>
        <position position="310"/>
    </location>
    <ligand>
        <name>Zn(2+)</name>
        <dbReference type="ChEBI" id="CHEBI:29105"/>
    </ligand>
</feature>
<dbReference type="RefSeq" id="WP_055094026.1">
    <property type="nucleotide sequence ID" value="NZ_JRLF01000009.1"/>
</dbReference>
<evidence type="ECO:0000256" key="1">
    <source>
        <dbReference type="PIRSR" id="PIRSR607822-1"/>
    </source>
</evidence>
<dbReference type="STRING" id="362413.RC62_4407"/>
<dbReference type="InterPro" id="IPR007822">
    <property type="entry name" value="LANC-like"/>
</dbReference>
<feature type="binding site" evidence="1">
    <location>
        <position position="259"/>
    </location>
    <ligand>
        <name>Zn(2+)</name>
        <dbReference type="ChEBI" id="CHEBI:29105"/>
    </ligand>
</feature>
<name>A0A0Q0XX81_9FLAO</name>
<dbReference type="GO" id="GO:0005886">
    <property type="term" value="C:plasma membrane"/>
    <property type="evidence" value="ECO:0007669"/>
    <property type="project" value="TreeGrafter"/>
</dbReference>